<dbReference type="OrthoDB" id="2386104at2759"/>
<gene>
    <name evidence="2" type="ORF">AGERDE_LOCUS728</name>
</gene>
<name>A0A9N8V3R2_9GLOM</name>
<comment type="caution">
    <text evidence="2">The sequence shown here is derived from an EMBL/GenBank/DDBJ whole genome shotgun (WGS) entry which is preliminary data.</text>
</comment>
<evidence type="ECO:0000256" key="1">
    <source>
        <dbReference type="SAM" id="MobiDB-lite"/>
    </source>
</evidence>
<dbReference type="AlphaFoldDB" id="A0A9N8V3R2"/>
<organism evidence="2 3">
    <name type="scientific">Ambispora gerdemannii</name>
    <dbReference type="NCBI Taxonomy" id="144530"/>
    <lineage>
        <taxon>Eukaryota</taxon>
        <taxon>Fungi</taxon>
        <taxon>Fungi incertae sedis</taxon>
        <taxon>Mucoromycota</taxon>
        <taxon>Glomeromycotina</taxon>
        <taxon>Glomeromycetes</taxon>
        <taxon>Archaeosporales</taxon>
        <taxon>Ambisporaceae</taxon>
        <taxon>Ambispora</taxon>
    </lineage>
</organism>
<feature type="compositionally biased region" description="Low complexity" evidence="1">
    <location>
        <begin position="109"/>
        <end position="122"/>
    </location>
</feature>
<feature type="region of interest" description="Disordered" evidence="1">
    <location>
        <begin position="159"/>
        <end position="180"/>
    </location>
</feature>
<evidence type="ECO:0000313" key="2">
    <source>
        <dbReference type="EMBL" id="CAG8437024.1"/>
    </source>
</evidence>
<dbReference type="EMBL" id="CAJVPL010000038">
    <property type="protein sequence ID" value="CAG8437024.1"/>
    <property type="molecule type" value="Genomic_DNA"/>
</dbReference>
<accession>A0A9N8V3R2</accession>
<evidence type="ECO:0000313" key="3">
    <source>
        <dbReference type="Proteomes" id="UP000789831"/>
    </source>
</evidence>
<protein>
    <submittedName>
        <fullName evidence="2">10496_t:CDS:1</fullName>
    </submittedName>
</protein>
<keyword evidence="3" id="KW-1185">Reference proteome</keyword>
<proteinExistence type="predicted"/>
<reference evidence="2" key="1">
    <citation type="submission" date="2021-06" db="EMBL/GenBank/DDBJ databases">
        <authorList>
            <person name="Kallberg Y."/>
            <person name="Tangrot J."/>
            <person name="Rosling A."/>
        </authorList>
    </citation>
    <scope>NUCLEOTIDE SEQUENCE</scope>
    <source>
        <strain evidence="2">MT106</strain>
    </source>
</reference>
<sequence length="180" mass="19982">MYLKSTHTCLLDGNHQWEVTLFCSAEANTIKSVDIVPKSRGAKVVPNDAKPAPTAYTMIYTTSSTVKSDNHIPYQFSATITFLKSNEKKTVSVPANMATDRKRRKADFNDNNNGQFDQSNSNHDIEGEVEDVSPPPPPPKDEKIKRSWKCFNCLGTVSQRKKKTGENMDEKGEIDDGGIG</sequence>
<dbReference type="Proteomes" id="UP000789831">
    <property type="component" value="Unassembled WGS sequence"/>
</dbReference>
<feature type="region of interest" description="Disordered" evidence="1">
    <location>
        <begin position="97"/>
        <end position="146"/>
    </location>
</feature>